<feature type="domain" description="Anaphase-promoting complex subunit 5" evidence="10">
    <location>
        <begin position="32"/>
        <end position="92"/>
    </location>
</feature>
<evidence type="ECO:0000256" key="1">
    <source>
        <dbReference type="ARBA" id="ARBA00007450"/>
    </source>
</evidence>
<comment type="function">
    <text evidence="8">Component of the anaphase promoting complex/cyclosome (APC/C), a cell cycle-regulated E3 ubiquitin ligase that controls progression through mitosis and the G1 phase of the cell cycle. The APC/C complex acts by mediating ubiquitination and subsequent degradation of target proteins: it mainly mediates the formation of 'Lys-11'-linked polyubiquitin chains and, to a lower extent, the formation of 'Lys-48'- and 'Lys-63'-linked polyubiquitin chains. The APC/C complex catalyzes assembly of branched 'Lys-11'-/'Lys-48'-linked branched ubiquitin chains on target proteins.</text>
</comment>
<dbReference type="OrthoDB" id="2504561at2759"/>
<dbReference type="Pfam" id="PF12862">
    <property type="entry name" value="ANAPC5"/>
    <property type="match status" value="1"/>
</dbReference>
<evidence type="ECO:0000313" key="12">
    <source>
        <dbReference type="Proteomes" id="UP000541444"/>
    </source>
</evidence>
<reference evidence="11 12" key="1">
    <citation type="journal article" date="2020" name="IScience">
        <title>Genome Sequencing of the Endangered Kingdonia uniflora (Circaeasteraceae, Ranunculales) Reveals Potential Mechanisms of Evolutionary Specialization.</title>
        <authorList>
            <person name="Sun Y."/>
            <person name="Deng T."/>
            <person name="Zhang A."/>
            <person name="Moore M.J."/>
            <person name="Landis J.B."/>
            <person name="Lin N."/>
            <person name="Zhang H."/>
            <person name="Zhang X."/>
            <person name="Huang J."/>
            <person name="Zhang X."/>
            <person name="Sun H."/>
            <person name="Wang H."/>
        </authorList>
    </citation>
    <scope>NUCLEOTIDE SEQUENCE [LARGE SCALE GENOMIC DNA]</scope>
    <source>
        <strain evidence="11">TB1705</strain>
        <tissue evidence="11">Leaf</tissue>
    </source>
</reference>
<evidence type="ECO:0000259" key="10">
    <source>
        <dbReference type="Pfam" id="PF12862"/>
    </source>
</evidence>
<keyword evidence="3" id="KW-0132">Cell division</keyword>
<organism evidence="11 12">
    <name type="scientific">Kingdonia uniflora</name>
    <dbReference type="NCBI Taxonomy" id="39325"/>
    <lineage>
        <taxon>Eukaryota</taxon>
        <taxon>Viridiplantae</taxon>
        <taxon>Streptophyta</taxon>
        <taxon>Embryophyta</taxon>
        <taxon>Tracheophyta</taxon>
        <taxon>Spermatophyta</taxon>
        <taxon>Magnoliopsida</taxon>
        <taxon>Ranunculales</taxon>
        <taxon>Circaeasteraceae</taxon>
        <taxon>Kingdonia</taxon>
    </lineage>
</organism>
<comment type="similarity">
    <text evidence="1">Belongs to the APC5 family.</text>
</comment>
<keyword evidence="9" id="KW-0732">Signal</keyword>
<name>A0A7J7M6X0_9MAGN</name>
<evidence type="ECO:0000256" key="3">
    <source>
        <dbReference type="ARBA" id="ARBA00022618"/>
    </source>
</evidence>
<feature type="chain" id="PRO_5029855372" description="Anaphase-promoting complex subunit 5" evidence="9">
    <location>
        <begin position="17"/>
        <end position="658"/>
    </location>
</feature>
<feature type="signal peptide" evidence="9">
    <location>
        <begin position="1"/>
        <end position="16"/>
    </location>
</feature>
<dbReference type="EMBL" id="JACGCM010001727">
    <property type="protein sequence ID" value="KAF6150625.1"/>
    <property type="molecule type" value="Genomic_DNA"/>
</dbReference>
<keyword evidence="6" id="KW-0131">Cell cycle</keyword>
<dbReference type="InterPro" id="IPR011990">
    <property type="entry name" value="TPR-like_helical_dom_sf"/>
</dbReference>
<dbReference type="UniPathway" id="UPA00143"/>
<protein>
    <recommendedName>
        <fullName evidence="2">Anaphase-promoting complex subunit 5</fullName>
    </recommendedName>
    <alternativeName>
        <fullName evidence="7">Cyclosome subunit 5</fullName>
    </alternativeName>
</protein>
<gene>
    <name evidence="11" type="ORF">GIB67_022237</name>
</gene>
<dbReference type="GO" id="GO:0031145">
    <property type="term" value="P:anaphase-promoting complex-dependent catabolic process"/>
    <property type="evidence" value="ECO:0007669"/>
    <property type="project" value="TreeGrafter"/>
</dbReference>
<evidence type="ECO:0000256" key="2">
    <source>
        <dbReference type="ARBA" id="ARBA00016066"/>
    </source>
</evidence>
<evidence type="ECO:0000256" key="9">
    <source>
        <dbReference type="SAM" id="SignalP"/>
    </source>
</evidence>
<dbReference type="SUPFAM" id="SSF48452">
    <property type="entry name" value="TPR-like"/>
    <property type="match status" value="1"/>
</dbReference>
<accession>A0A7J7M6X0</accession>
<evidence type="ECO:0000313" key="11">
    <source>
        <dbReference type="EMBL" id="KAF6150625.1"/>
    </source>
</evidence>
<dbReference type="GO" id="GO:0045842">
    <property type="term" value="P:positive regulation of mitotic metaphase/anaphase transition"/>
    <property type="evidence" value="ECO:0007669"/>
    <property type="project" value="TreeGrafter"/>
</dbReference>
<proteinExistence type="inferred from homology"/>
<dbReference type="GO" id="GO:0051301">
    <property type="term" value="P:cell division"/>
    <property type="evidence" value="ECO:0007669"/>
    <property type="project" value="UniProtKB-KW"/>
</dbReference>
<sequence>MKVLFTMLSAAQFSFAASLDAGREGIDIAPSSSLTSFGRFGTALLCLGMMHCHFGHPKQALEVLSEAVQLSQQHDDDTCLSYTLTAICFLLSEIGISNATGIIGSAYSPMTSFGTSLSIQQQLLVLLTRSLKRAESLKLTRLVASNRLLMAEFNLKHVKRPLLSFGPKISTKLATSPANVLKELRVSSYLLSELGSDGASLTIDGAFSTTWLKSLGKPMSTSILLQENETANGWELFQFGTQPSSIPGSVLQLSGASYLLRATAWELYGRKLAMQVWLPNSGQTWYSRIIVGRPLGIPYNHLSASGSDLDSKHSSLAKLLVKNLIKLFFPCHNVFSSTPLARLNAVVHATCFPDASSSTDIELAYVKLIQHLAVFKGYKEAFAALKVAEEKFLSVAKSRIQLLKLQLLHDHALHRGHLKLAQRVCDEFGALASSVTGVDMELKAEACLCHTRTLLAANEFSQAAAVAHSVFCFCYKFNLQVENATSLLLLAEIHKKSGSTVLGLPYALASLSFCKFFNLDLLEASATLTLSELWLSLGSNHAKRALTLVHRALPLILGHGGLELRARAHIAVAKCYLSDQSFSVSEDYDLVMDPLRQASEDIQILEYHELAAEAFYLMAIVFNKLGQLEEREKAATSFKEHIIALENPRDEESLFSGM</sequence>
<keyword evidence="4" id="KW-0498">Mitosis</keyword>
<dbReference type="PANTHER" id="PTHR12830">
    <property type="entry name" value="ANAPHASE-PROMOTING COMPLEX SUBUNIT 5"/>
    <property type="match status" value="1"/>
</dbReference>
<comment type="caution">
    <text evidence="11">The sequence shown here is derived from an EMBL/GenBank/DDBJ whole genome shotgun (WGS) entry which is preliminary data.</text>
</comment>
<dbReference type="GO" id="GO:0005680">
    <property type="term" value="C:anaphase-promoting complex"/>
    <property type="evidence" value="ECO:0007669"/>
    <property type="project" value="InterPro"/>
</dbReference>
<evidence type="ECO:0000256" key="4">
    <source>
        <dbReference type="ARBA" id="ARBA00022776"/>
    </source>
</evidence>
<keyword evidence="12" id="KW-1185">Reference proteome</keyword>
<dbReference type="InterPro" id="IPR037679">
    <property type="entry name" value="Apc5"/>
</dbReference>
<dbReference type="AlphaFoldDB" id="A0A7J7M6X0"/>
<dbReference type="PANTHER" id="PTHR12830:SF9">
    <property type="entry name" value="ANAPHASE-PROMOTING COMPLEX SUBUNIT 5"/>
    <property type="match status" value="1"/>
</dbReference>
<keyword evidence="5" id="KW-0833">Ubl conjugation pathway</keyword>
<dbReference type="Proteomes" id="UP000541444">
    <property type="component" value="Unassembled WGS sequence"/>
</dbReference>
<evidence type="ECO:0000256" key="6">
    <source>
        <dbReference type="ARBA" id="ARBA00023306"/>
    </source>
</evidence>
<evidence type="ECO:0000256" key="5">
    <source>
        <dbReference type="ARBA" id="ARBA00022786"/>
    </source>
</evidence>
<dbReference type="GO" id="GO:0070979">
    <property type="term" value="P:protein K11-linked ubiquitination"/>
    <property type="evidence" value="ECO:0007669"/>
    <property type="project" value="TreeGrafter"/>
</dbReference>
<dbReference type="InterPro" id="IPR026000">
    <property type="entry name" value="Apc5_dom"/>
</dbReference>
<evidence type="ECO:0000256" key="8">
    <source>
        <dbReference type="ARBA" id="ARBA00045696"/>
    </source>
</evidence>
<evidence type="ECO:0000256" key="7">
    <source>
        <dbReference type="ARBA" id="ARBA00031069"/>
    </source>
</evidence>